<dbReference type="EMBL" id="RCTY01000044">
    <property type="protein sequence ID" value="ROU05603.1"/>
    <property type="molecule type" value="Genomic_DNA"/>
</dbReference>
<accession>A0A3N2RDR7</accession>
<protein>
    <submittedName>
        <fullName evidence="1">Uncharacterized protein</fullName>
    </submittedName>
</protein>
<organism evidence="1 2">
    <name type="scientific">Lysobacter enzymogenes</name>
    <dbReference type="NCBI Taxonomy" id="69"/>
    <lineage>
        <taxon>Bacteria</taxon>
        <taxon>Pseudomonadati</taxon>
        <taxon>Pseudomonadota</taxon>
        <taxon>Gammaproteobacteria</taxon>
        <taxon>Lysobacterales</taxon>
        <taxon>Lysobacteraceae</taxon>
        <taxon>Lysobacter</taxon>
    </lineage>
</organism>
<evidence type="ECO:0000313" key="1">
    <source>
        <dbReference type="EMBL" id="ROU05603.1"/>
    </source>
</evidence>
<comment type="caution">
    <text evidence="1">The sequence shown here is derived from an EMBL/GenBank/DDBJ whole genome shotgun (WGS) entry which is preliminary data.</text>
</comment>
<gene>
    <name evidence="1" type="ORF">D9T17_18090</name>
</gene>
<dbReference type="Proteomes" id="UP000275910">
    <property type="component" value="Unassembled WGS sequence"/>
</dbReference>
<reference evidence="1 2" key="1">
    <citation type="submission" date="2018-10" db="EMBL/GenBank/DDBJ databases">
        <title>The genome of Lysobacter enzymogenes OH11.</title>
        <authorList>
            <person name="Liu F."/>
            <person name="Zhao Y."/>
            <person name="Qian G."/>
            <person name="Chen Y."/>
            <person name="Xu H."/>
        </authorList>
    </citation>
    <scope>NUCLEOTIDE SEQUENCE [LARGE SCALE GENOMIC DNA]</scope>
    <source>
        <strain evidence="1 2">OH11</strain>
    </source>
</reference>
<proteinExistence type="predicted"/>
<sequence>MTRDEAKNQIETTCGQGWLPLVDKAFDHLPHGVAIVEAFEKYGRLKFRIDRDDEAFETFLDEITERSGMMCEVCGEAGTEQIANRWISTLCERHFVERTAGADSGGSDGASW</sequence>
<name>A0A3N2RDR7_LYSEN</name>
<dbReference type="RefSeq" id="WP_123648722.1">
    <property type="nucleotide sequence ID" value="NZ_RCTY01000044.1"/>
</dbReference>
<evidence type="ECO:0000313" key="2">
    <source>
        <dbReference type="Proteomes" id="UP000275910"/>
    </source>
</evidence>
<dbReference type="AlphaFoldDB" id="A0A3N2RDR7"/>